<dbReference type="InterPro" id="IPR008676">
    <property type="entry name" value="MRG"/>
</dbReference>
<evidence type="ECO:0000256" key="3">
    <source>
        <dbReference type="ARBA" id="ARBA00011353"/>
    </source>
</evidence>
<dbReference type="Gene3D" id="1.10.274.30">
    <property type="entry name" value="MRG domain"/>
    <property type="match status" value="1"/>
</dbReference>
<evidence type="ECO:0000256" key="10">
    <source>
        <dbReference type="ARBA" id="ARBA00023242"/>
    </source>
</evidence>
<evidence type="ECO:0000256" key="1">
    <source>
        <dbReference type="ARBA" id="ARBA00004123"/>
    </source>
</evidence>
<feature type="compositionally biased region" description="Basic and acidic residues" evidence="13">
    <location>
        <begin position="17"/>
        <end position="29"/>
    </location>
</feature>
<evidence type="ECO:0000256" key="8">
    <source>
        <dbReference type="ARBA" id="ARBA00023163"/>
    </source>
</evidence>
<dbReference type="PROSITE" id="PS51640">
    <property type="entry name" value="MRG"/>
    <property type="match status" value="1"/>
</dbReference>
<evidence type="ECO:0000256" key="13">
    <source>
        <dbReference type="SAM" id="MobiDB-lite"/>
    </source>
</evidence>
<evidence type="ECO:0000256" key="9">
    <source>
        <dbReference type="ARBA" id="ARBA00023204"/>
    </source>
</evidence>
<keyword evidence="6" id="KW-0156">Chromatin regulator</keyword>
<comment type="caution">
    <text evidence="15">The sequence shown here is derived from an EMBL/GenBank/DDBJ whole genome shotgun (WGS) entry which is preliminary data.</text>
</comment>
<dbReference type="VEuPathDB" id="FungiDB:F4678DRAFT_427835"/>
<dbReference type="AlphaFoldDB" id="A0A9W8N3U7"/>
<comment type="subunit">
    <text evidence="3">Component of the NuA4 histone acetyltransferase complex.</text>
</comment>
<feature type="region of interest" description="Disordered" evidence="13">
    <location>
        <begin position="235"/>
        <end position="257"/>
    </location>
</feature>
<evidence type="ECO:0000256" key="11">
    <source>
        <dbReference type="ARBA" id="ARBA00057322"/>
    </source>
</evidence>
<reference evidence="15" key="1">
    <citation type="submission" date="2022-07" db="EMBL/GenBank/DDBJ databases">
        <title>Genome Sequence of Xylaria arbuscula.</title>
        <authorList>
            <person name="Buettner E."/>
        </authorList>
    </citation>
    <scope>NUCLEOTIDE SEQUENCE</scope>
    <source>
        <strain evidence="15">VT107</strain>
    </source>
</reference>
<feature type="domain" description="MRG" evidence="14">
    <location>
        <begin position="268"/>
        <end position="444"/>
    </location>
</feature>
<keyword evidence="16" id="KW-1185">Reference proteome</keyword>
<evidence type="ECO:0000313" key="15">
    <source>
        <dbReference type="EMBL" id="KAJ3553428.1"/>
    </source>
</evidence>
<evidence type="ECO:0000256" key="2">
    <source>
        <dbReference type="ARBA" id="ARBA00009093"/>
    </source>
</evidence>
<gene>
    <name evidence="15" type="ORF">NPX13_g10889</name>
</gene>
<dbReference type="PANTHER" id="PTHR10880:SF15">
    <property type="entry name" value="MSL COMPLEX SUBUNIT 3"/>
    <property type="match status" value="1"/>
</dbReference>
<dbReference type="InterPro" id="IPR026541">
    <property type="entry name" value="MRG_dom"/>
</dbReference>
<evidence type="ECO:0000259" key="14">
    <source>
        <dbReference type="Pfam" id="PF05712"/>
    </source>
</evidence>
<dbReference type="EMBL" id="JANPWZ010003287">
    <property type="protein sequence ID" value="KAJ3553428.1"/>
    <property type="molecule type" value="Genomic_DNA"/>
</dbReference>
<dbReference type="GO" id="GO:0006281">
    <property type="term" value="P:DNA repair"/>
    <property type="evidence" value="ECO:0007669"/>
    <property type="project" value="UniProtKB-KW"/>
</dbReference>
<dbReference type="PANTHER" id="PTHR10880">
    <property type="entry name" value="MORTALITY FACTOR 4-LIKE PROTEIN"/>
    <property type="match status" value="1"/>
</dbReference>
<organism evidence="15 16">
    <name type="scientific">Xylaria arbuscula</name>
    <dbReference type="NCBI Taxonomy" id="114810"/>
    <lineage>
        <taxon>Eukaryota</taxon>
        <taxon>Fungi</taxon>
        <taxon>Dikarya</taxon>
        <taxon>Ascomycota</taxon>
        <taxon>Pezizomycotina</taxon>
        <taxon>Sordariomycetes</taxon>
        <taxon>Xylariomycetidae</taxon>
        <taxon>Xylariales</taxon>
        <taxon>Xylariaceae</taxon>
        <taxon>Xylaria</taxon>
    </lineage>
</organism>
<evidence type="ECO:0000256" key="7">
    <source>
        <dbReference type="ARBA" id="ARBA00023015"/>
    </source>
</evidence>
<dbReference type="Pfam" id="PF05712">
    <property type="entry name" value="MRG"/>
    <property type="match status" value="1"/>
</dbReference>
<proteinExistence type="inferred from homology"/>
<keyword evidence="9" id="KW-0234">DNA repair</keyword>
<comment type="similarity">
    <text evidence="2">Belongs to the MRG family.</text>
</comment>
<keyword evidence="5" id="KW-0227">DNA damage</keyword>
<evidence type="ECO:0000256" key="5">
    <source>
        <dbReference type="ARBA" id="ARBA00022763"/>
    </source>
</evidence>
<keyword evidence="7" id="KW-0805">Transcription regulation</keyword>
<evidence type="ECO:0000256" key="12">
    <source>
        <dbReference type="ARBA" id="ARBA00072864"/>
    </source>
</evidence>
<dbReference type="FunFam" id="1.10.274.30:FF:000004">
    <property type="entry name" value="Putative Chromatin modification-related protein eaf3"/>
    <property type="match status" value="1"/>
</dbReference>
<sequence length="456" mass="51243">MGTAAAKCELTPPPTREPNKQGFKSEKSEAPSPIPRPFSCQRGSRNRSQTSTPIHIVSPPIIAQDPTVVCGRPMRASVEDGNEKLPGRNRSRATIPDQISVSHSVELSEEGSGVDRQLVTPPPSSTRARCPAAKPRGISTRKQTASYKQRRQRKPSHEEKAILNSLPEGMRNFTEREMCWSRTAADTDFMLTLPRPNHIYVDGRQRLTFNDSRFSAPPKRKSDASSSCSVLAGIPSKRPYAPHPVPNSTKPTRLGLPKDFCFRETTNDTTQEEAFHSRPSVKLIIPDVIKALLVDDWENVTKNTQLVPLPHPKPVTKILEDYSAYEMPKRPANSSHADILEETLSGLKEYFDKSLGRILLYKFERLQYAELHKKWNSTDPEFQGKTASDIYGAEHLCRLIVSLPELIAQTNMDQQSVNRLREELAKFCTWLSKNAADYFTSSYETPGQDYVDKAKN</sequence>
<evidence type="ECO:0000313" key="16">
    <source>
        <dbReference type="Proteomes" id="UP001148614"/>
    </source>
</evidence>
<keyword evidence="10" id="KW-0539">Nucleus</keyword>
<protein>
    <recommendedName>
        <fullName evidence="4">Chromatin modification-related protein EAF3</fullName>
    </recommendedName>
    <alternativeName>
        <fullName evidence="12">Chromatin modification-related protein eaf3</fullName>
    </alternativeName>
</protein>
<evidence type="ECO:0000256" key="6">
    <source>
        <dbReference type="ARBA" id="ARBA00022853"/>
    </source>
</evidence>
<feature type="region of interest" description="Disordered" evidence="13">
    <location>
        <begin position="210"/>
        <end position="229"/>
    </location>
</feature>
<feature type="compositionally biased region" description="Polar residues" evidence="13">
    <location>
        <begin position="41"/>
        <end position="53"/>
    </location>
</feature>
<feature type="region of interest" description="Disordered" evidence="13">
    <location>
        <begin position="1"/>
        <end position="158"/>
    </location>
</feature>
<name>A0A9W8N3U7_9PEZI</name>
<dbReference type="InterPro" id="IPR038217">
    <property type="entry name" value="MRG_C_sf"/>
</dbReference>
<comment type="function">
    <text evidence="11">Involved in deacetylation of histones, chromatin assembly and chromosome segregation. May act as a transcriptional oscillator, directing histone deacetylases to specific chromosomal domains. Component of the NuA4 histone acetyltransferase complex which is involved in transcriptional activation of selected genes principally by acetylation of nucleosomal histone H4 and H2A. The NuA4 complex is also involved in DNA repair.</text>
</comment>
<evidence type="ECO:0000256" key="4">
    <source>
        <dbReference type="ARBA" id="ARBA00018505"/>
    </source>
</evidence>
<dbReference type="Proteomes" id="UP001148614">
    <property type="component" value="Unassembled WGS sequence"/>
</dbReference>
<dbReference type="GO" id="GO:0032221">
    <property type="term" value="C:Rpd3S complex"/>
    <property type="evidence" value="ECO:0007669"/>
    <property type="project" value="TreeGrafter"/>
</dbReference>
<accession>A0A9W8N3U7</accession>
<feature type="compositionally biased region" description="Basic and acidic residues" evidence="13">
    <location>
        <begin position="77"/>
        <end position="86"/>
    </location>
</feature>
<dbReference type="GO" id="GO:0006355">
    <property type="term" value="P:regulation of DNA-templated transcription"/>
    <property type="evidence" value="ECO:0007669"/>
    <property type="project" value="InterPro"/>
</dbReference>
<dbReference type="GO" id="GO:0035267">
    <property type="term" value="C:NuA4 histone acetyltransferase complex"/>
    <property type="evidence" value="ECO:0007669"/>
    <property type="project" value="TreeGrafter"/>
</dbReference>
<comment type="subcellular location">
    <subcellularLocation>
        <location evidence="1">Nucleus</location>
    </subcellularLocation>
</comment>
<dbReference type="GO" id="GO:0006325">
    <property type="term" value="P:chromatin organization"/>
    <property type="evidence" value="ECO:0007669"/>
    <property type="project" value="UniProtKB-KW"/>
</dbReference>
<keyword evidence="8" id="KW-0804">Transcription</keyword>